<protein>
    <submittedName>
        <fullName evidence="1">Uncharacterized protein</fullName>
    </submittedName>
</protein>
<keyword evidence="2" id="KW-1185">Reference proteome</keyword>
<accession>B9S332</accession>
<reference evidence="2" key="1">
    <citation type="journal article" date="2010" name="Nat. Biotechnol.">
        <title>Draft genome sequence of the oilseed species Ricinus communis.</title>
        <authorList>
            <person name="Chan A.P."/>
            <person name="Crabtree J."/>
            <person name="Zhao Q."/>
            <person name="Lorenzi H."/>
            <person name="Orvis J."/>
            <person name="Puiu D."/>
            <person name="Melake-Berhan A."/>
            <person name="Jones K.M."/>
            <person name="Redman J."/>
            <person name="Chen G."/>
            <person name="Cahoon E.B."/>
            <person name="Gedil M."/>
            <person name="Stanke M."/>
            <person name="Haas B.J."/>
            <person name="Wortman J.R."/>
            <person name="Fraser-Liggett C.M."/>
            <person name="Ravel J."/>
            <person name="Rabinowicz P.D."/>
        </authorList>
    </citation>
    <scope>NUCLEOTIDE SEQUENCE [LARGE SCALE GENOMIC DNA]</scope>
    <source>
        <strain evidence="2">cv. Hale</strain>
    </source>
</reference>
<gene>
    <name evidence="1" type="ORF">RCOM_1195260</name>
</gene>
<proteinExistence type="predicted"/>
<dbReference type="EMBL" id="EQ973855">
    <property type="protein sequence ID" value="EEF42017.1"/>
    <property type="molecule type" value="Genomic_DNA"/>
</dbReference>
<evidence type="ECO:0000313" key="1">
    <source>
        <dbReference type="EMBL" id="EEF42017.1"/>
    </source>
</evidence>
<dbReference type="InParanoid" id="B9S332"/>
<dbReference type="AlphaFoldDB" id="B9S332"/>
<sequence length="68" mass="7575">MKGEEISIHFQSTLKVQKERTLCCEGVASYILYFQGLIKMGARSQVMSGIGLLCLVSSVWFSPSFDPK</sequence>
<dbReference type="Proteomes" id="UP000008311">
    <property type="component" value="Unassembled WGS sequence"/>
</dbReference>
<evidence type="ECO:0000313" key="2">
    <source>
        <dbReference type="Proteomes" id="UP000008311"/>
    </source>
</evidence>
<name>B9S332_RICCO</name>
<organism evidence="1 2">
    <name type="scientific">Ricinus communis</name>
    <name type="common">Castor bean</name>
    <dbReference type="NCBI Taxonomy" id="3988"/>
    <lineage>
        <taxon>Eukaryota</taxon>
        <taxon>Viridiplantae</taxon>
        <taxon>Streptophyta</taxon>
        <taxon>Embryophyta</taxon>
        <taxon>Tracheophyta</taxon>
        <taxon>Spermatophyta</taxon>
        <taxon>Magnoliopsida</taxon>
        <taxon>eudicotyledons</taxon>
        <taxon>Gunneridae</taxon>
        <taxon>Pentapetalae</taxon>
        <taxon>rosids</taxon>
        <taxon>fabids</taxon>
        <taxon>Malpighiales</taxon>
        <taxon>Euphorbiaceae</taxon>
        <taxon>Acalyphoideae</taxon>
        <taxon>Acalypheae</taxon>
        <taxon>Ricinus</taxon>
    </lineage>
</organism>